<feature type="region of interest" description="Disordered" evidence="7">
    <location>
        <begin position="70"/>
        <end position="105"/>
    </location>
</feature>
<keyword evidence="10" id="KW-1185">Reference proteome</keyword>
<keyword evidence="5" id="KW-0804">Transcription</keyword>
<evidence type="ECO:0000256" key="6">
    <source>
        <dbReference type="ARBA" id="ARBA00023242"/>
    </source>
</evidence>
<accession>A0AAD4CUN4</accession>
<evidence type="ECO:0000256" key="4">
    <source>
        <dbReference type="ARBA" id="ARBA00023125"/>
    </source>
</evidence>
<dbReference type="SUPFAM" id="SSF57701">
    <property type="entry name" value="Zn2/Cys6 DNA-binding domain"/>
    <property type="match status" value="1"/>
</dbReference>
<evidence type="ECO:0000313" key="10">
    <source>
        <dbReference type="Proteomes" id="UP001194746"/>
    </source>
</evidence>
<keyword evidence="3" id="KW-0805">Transcription regulation</keyword>
<evidence type="ECO:0000313" key="9">
    <source>
        <dbReference type="EMBL" id="KAF9893041.1"/>
    </source>
</evidence>
<dbReference type="PANTHER" id="PTHR47171">
    <property type="entry name" value="FARA-RELATED"/>
    <property type="match status" value="1"/>
</dbReference>
<dbReference type="PANTHER" id="PTHR47171:SF1">
    <property type="entry name" value="ZN(II)2CYS6 TRANSCRIPTION FACTOR (EUROFUNG)"/>
    <property type="match status" value="1"/>
</dbReference>
<evidence type="ECO:0000256" key="3">
    <source>
        <dbReference type="ARBA" id="ARBA00023015"/>
    </source>
</evidence>
<keyword evidence="6" id="KW-0539">Nucleus</keyword>
<evidence type="ECO:0000256" key="2">
    <source>
        <dbReference type="ARBA" id="ARBA00022833"/>
    </source>
</evidence>
<dbReference type="PROSITE" id="PS00463">
    <property type="entry name" value="ZN2_CY6_FUNGAL_1"/>
    <property type="match status" value="1"/>
</dbReference>
<name>A0AAD4CUN4_ASPNN</name>
<proteinExistence type="predicted"/>
<dbReference type="GO" id="GO:0006351">
    <property type="term" value="P:DNA-templated transcription"/>
    <property type="evidence" value="ECO:0007669"/>
    <property type="project" value="InterPro"/>
</dbReference>
<feature type="region of interest" description="Disordered" evidence="7">
    <location>
        <begin position="575"/>
        <end position="605"/>
    </location>
</feature>
<feature type="domain" description="Zn(2)-C6 fungal-type" evidence="8">
    <location>
        <begin position="28"/>
        <end position="61"/>
    </location>
</feature>
<dbReference type="Proteomes" id="UP001194746">
    <property type="component" value="Unassembled WGS sequence"/>
</dbReference>
<dbReference type="EMBL" id="VCAU01000009">
    <property type="protein sequence ID" value="KAF9893041.1"/>
    <property type="molecule type" value="Genomic_DNA"/>
</dbReference>
<organism evidence="9 10">
    <name type="scientific">Aspergillus nanangensis</name>
    <dbReference type="NCBI Taxonomy" id="2582783"/>
    <lineage>
        <taxon>Eukaryota</taxon>
        <taxon>Fungi</taxon>
        <taxon>Dikarya</taxon>
        <taxon>Ascomycota</taxon>
        <taxon>Pezizomycotina</taxon>
        <taxon>Eurotiomycetes</taxon>
        <taxon>Eurotiomycetidae</taxon>
        <taxon>Eurotiales</taxon>
        <taxon>Aspergillaceae</taxon>
        <taxon>Aspergillus</taxon>
        <taxon>Aspergillus subgen. Circumdati</taxon>
    </lineage>
</organism>
<dbReference type="PROSITE" id="PS50048">
    <property type="entry name" value="ZN2_CY6_FUNGAL_2"/>
    <property type="match status" value="1"/>
</dbReference>
<dbReference type="GO" id="GO:0003677">
    <property type="term" value="F:DNA binding"/>
    <property type="evidence" value="ECO:0007669"/>
    <property type="project" value="UniProtKB-KW"/>
</dbReference>
<reference evidence="9" key="2">
    <citation type="submission" date="2020-02" db="EMBL/GenBank/DDBJ databases">
        <authorList>
            <person name="Gilchrist C.L.M."/>
            <person name="Chooi Y.-H."/>
        </authorList>
    </citation>
    <scope>NUCLEOTIDE SEQUENCE</scope>
    <source>
        <strain evidence="9">MST-FP2251</strain>
    </source>
</reference>
<comment type="caution">
    <text evidence="9">The sequence shown here is derived from an EMBL/GenBank/DDBJ whole genome shotgun (WGS) entry which is preliminary data.</text>
</comment>
<dbReference type="GO" id="GO:0000981">
    <property type="term" value="F:DNA-binding transcription factor activity, RNA polymerase II-specific"/>
    <property type="evidence" value="ECO:0007669"/>
    <property type="project" value="InterPro"/>
</dbReference>
<dbReference type="InterPro" id="IPR036864">
    <property type="entry name" value="Zn2-C6_fun-type_DNA-bd_sf"/>
</dbReference>
<dbReference type="InterPro" id="IPR001138">
    <property type="entry name" value="Zn2Cys6_DnaBD"/>
</dbReference>
<feature type="region of interest" description="Disordered" evidence="7">
    <location>
        <begin position="1"/>
        <end position="21"/>
    </location>
</feature>
<dbReference type="GO" id="GO:0009893">
    <property type="term" value="P:positive regulation of metabolic process"/>
    <property type="evidence" value="ECO:0007669"/>
    <property type="project" value="UniProtKB-ARBA"/>
</dbReference>
<evidence type="ECO:0000259" key="8">
    <source>
        <dbReference type="PROSITE" id="PS50048"/>
    </source>
</evidence>
<dbReference type="CDD" id="cd12148">
    <property type="entry name" value="fungal_TF_MHR"/>
    <property type="match status" value="1"/>
</dbReference>
<dbReference type="CDD" id="cd00067">
    <property type="entry name" value="GAL4"/>
    <property type="match status" value="1"/>
</dbReference>
<dbReference type="GO" id="GO:0008270">
    <property type="term" value="F:zinc ion binding"/>
    <property type="evidence" value="ECO:0007669"/>
    <property type="project" value="InterPro"/>
</dbReference>
<sequence>MSPSTGPSTNTASQTAKAGKSRLRAAKACRRCSQRKIKCDAVQNGLPCSRCRMDKTDDCTMALSRRGTYDRNAAARRKNSTVSQAPVAAPAETTPSPLESGSSRESVACSSAGSISRSKSAMFEEFLSWKDKGEGRLGLVLLGEPSPLTFALEDLPQDSPPQLHDASGQIRNSANLEVIQKDVHPSHLDEADVAYLKAKGAFNLPSERTLEDLVAVYLARFHPLYSIVNKVELEKVHKEHKLPWILLHAVCFIGATFCEPYKLHSAGFQSRSDARRHFYQKAKLLFDASYETSKIILLQVALMLSFRGPQMQSYWNPCSWIGFGVTFAISLGLHRSTASSHARGGDTGLLRRLWWTLVVRDTYCAVLLGRPFRIDLPHSDAEMLTPDDFVYESHDEAFYQIQMARLAPIMRNITRCRSADRQLYPQVVHAELETWRAGLDVSSTVLEIIYNYSLLLLYIDKPNVSRPQTLCHQPGPERPCKELVESTARAIASKAITLVTKACLSYLPHEVFLGFFVAGIVHYRQTQHNDQMVAQMARANLDNCRVILNEVKEFWEPGEWAMEIFDFLNMRHQDNSLRNASPPPRQSEANATTPHPDMPAEFVPGQTQDGSLMDNYLFGSNWETVLQGGLAHSADDSLLMPGFLPSVVDGWSYLEP</sequence>
<dbReference type="Pfam" id="PF00172">
    <property type="entry name" value="Zn_clus"/>
    <property type="match status" value="1"/>
</dbReference>
<evidence type="ECO:0000256" key="7">
    <source>
        <dbReference type="SAM" id="MobiDB-lite"/>
    </source>
</evidence>
<keyword evidence="1" id="KW-0479">Metal-binding</keyword>
<evidence type="ECO:0000256" key="5">
    <source>
        <dbReference type="ARBA" id="ARBA00023163"/>
    </source>
</evidence>
<evidence type="ECO:0000256" key="1">
    <source>
        <dbReference type="ARBA" id="ARBA00022723"/>
    </source>
</evidence>
<reference evidence="9" key="1">
    <citation type="journal article" date="2019" name="Beilstein J. Org. Chem.">
        <title>Nanangenines: drimane sesquiterpenoids as the dominant metabolite cohort of a novel Australian fungus, Aspergillus nanangensis.</title>
        <authorList>
            <person name="Lacey H.J."/>
            <person name="Gilchrist C.L.M."/>
            <person name="Crombie A."/>
            <person name="Kalaitzis J.A."/>
            <person name="Vuong D."/>
            <person name="Rutledge P.J."/>
            <person name="Turner P."/>
            <person name="Pitt J.I."/>
            <person name="Lacey E."/>
            <person name="Chooi Y.H."/>
            <person name="Piggott A.M."/>
        </authorList>
    </citation>
    <scope>NUCLEOTIDE SEQUENCE</scope>
    <source>
        <strain evidence="9">MST-FP2251</strain>
    </source>
</reference>
<protein>
    <recommendedName>
        <fullName evidence="8">Zn(2)-C6 fungal-type domain-containing protein</fullName>
    </recommendedName>
</protein>
<dbReference type="SMART" id="SM00066">
    <property type="entry name" value="GAL4"/>
    <property type="match status" value="1"/>
</dbReference>
<keyword evidence="4" id="KW-0238">DNA-binding</keyword>
<keyword evidence="2" id="KW-0862">Zinc</keyword>
<dbReference type="SMART" id="SM00906">
    <property type="entry name" value="Fungal_trans"/>
    <property type="match status" value="1"/>
</dbReference>
<feature type="compositionally biased region" description="Polar residues" evidence="7">
    <location>
        <begin position="1"/>
        <end position="16"/>
    </location>
</feature>
<dbReference type="InterPro" id="IPR052073">
    <property type="entry name" value="Amide_Lactam_Regulators"/>
</dbReference>
<dbReference type="InterPro" id="IPR007219">
    <property type="entry name" value="XnlR_reg_dom"/>
</dbReference>
<dbReference type="Gene3D" id="4.10.240.10">
    <property type="entry name" value="Zn(2)-C6 fungal-type DNA-binding domain"/>
    <property type="match status" value="1"/>
</dbReference>
<dbReference type="Pfam" id="PF04082">
    <property type="entry name" value="Fungal_trans"/>
    <property type="match status" value="1"/>
</dbReference>
<dbReference type="AlphaFoldDB" id="A0AAD4CUN4"/>
<gene>
    <name evidence="9" type="ORF">FE257_012452</name>
</gene>
<feature type="compositionally biased region" description="Polar residues" evidence="7">
    <location>
        <begin position="93"/>
        <end position="105"/>
    </location>
</feature>